<keyword evidence="2" id="KW-0862">Zinc</keyword>
<feature type="compositionally biased region" description="Polar residues" evidence="3">
    <location>
        <begin position="65"/>
        <end position="78"/>
    </location>
</feature>
<dbReference type="Proteomes" id="UP000242875">
    <property type="component" value="Unassembled WGS sequence"/>
</dbReference>
<evidence type="ECO:0000313" key="5">
    <source>
        <dbReference type="Proteomes" id="UP000242875"/>
    </source>
</evidence>
<comment type="caution">
    <text evidence="4">The sequence shown here is derived from an EMBL/GenBank/DDBJ whole genome shotgun (WGS) entry which is preliminary data.</text>
</comment>
<feature type="compositionally biased region" description="Basic and acidic residues" evidence="3">
    <location>
        <begin position="161"/>
        <end position="174"/>
    </location>
</feature>
<accession>A0A261XWY9</accession>
<feature type="compositionally biased region" description="Basic and acidic residues" evidence="3">
    <location>
        <begin position="84"/>
        <end position="99"/>
    </location>
</feature>
<evidence type="ECO:0000256" key="3">
    <source>
        <dbReference type="SAM" id="MobiDB-lite"/>
    </source>
</evidence>
<dbReference type="PANTHER" id="PTHR45686:SF4">
    <property type="entry name" value="ADP-RIBOSYLATION FACTOR GTPASE ACTIVATING PROTEIN 3, ISOFORM H"/>
    <property type="match status" value="1"/>
</dbReference>
<evidence type="ECO:0008006" key="6">
    <source>
        <dbReference type="Google" id="ProtNLM"/>
    </source>
</evidence>
<name>A0A261XWY9_9FUNG</name>
<reference evidence="4 5" key="1">
    <citation type="journal article" date="2017" name="Mycologia">
        <title>Bifiguratus adelaidae, gen. et sp. nov., a new member of Mucoromycotina in endophytic and soil-dwelling habitats.</title>
        <authorList>
            <person name="Torres-Cruz T.J."/>
            <person name="Billingsley Tobias T.L."/>
            <person name="Almatruk M."/>
            <person name="Hesse C."/>
            <person name="Kuske C.R."/>
            <person name="Desiro A."/>
            <person name="Benucci G.M."/>
            <person name="Bonito G."/>
            <person name="Stajich J.E."/>
            <person name="Dunlap C."/>
            <person name="Arnold A.E."/>
            <person name="Porras-Alfaro A."/>
        </authorList>
    </citation>
    <scope>NUCLEOTIDE SEQUENCE [LARGE SCALE GENOMIC DNA]</scope>
    <source>
        <strain evidence="4 5">AZ0501</strain>
    </source>
</reference>
<keyword evidence="1" id="KW-0479">Metal-binding</keyword>
<keyword evidence="5" id="KW-1185">Reference proteome</keyword>
<evidence type="ECO:0000256" key="1">
    <source>
        <dbReference type="ARBA" id="ARBA00022723"/>
    </source>
</evidence>
<protein>
    <recommendedName>
        <fullName evidence="6">ADP-ribosylation factor GTPase-activating protein glo3</fullName>
    </recommendedName>
</protein>
<dbReference type="PANTHER" id="PTHR45686">
    <property type="entry name" value="ADP-RIBOSYLATION FACTOR GTPASE ACTIVATING PROTEIN 3, ISOFORM H-RELATED"/>
    <property type="match status" value="1"/>
</dbReference>
<feature type="compositionally biased region" description="Polar residues" evidence="3">
    <location>
        <begin position="242"/>
        <end position="253"/>
    </location>
</feature>
<sequence length="390" mass="41922">MKVGGNQAASEYFSKHGSQTVLNAKDATVKYTSKTAQNYKDMLTKKAKEDAEANPELVVADMEENNTPVLSVDSSPTGSPAAVKDSRDDFFGGGWDKKSPSASPARTPTTPSTPSSRTPNSQPSNRTTSASLRAKTTIGARTNKPVKGGIRKGAAINFAEAEARAKEEAERAERLGYNAAEEEDMKDSPFSQEPTKKESQFSSKPVHYEPSAAQTQNEAAGRESMERLGIGMSRLGFGATGSGATQPTKSKSPVSMMGGFGSTSANTDSESESSYAREKFSHAKSISSDQYFGRNQYDAAAQAEATARLSQFSGATSISSSQYFGRDDEEDMQRRSSDVDWSDLQGSAGEFARKFVGQAAADLDSLKQVVQTGSSKLQDMLQDIQHRYNY</sequence>
<dbReference type="GO" id="GO:0046872">
    <property type="term" value="F:metal ion binding"/>
    <property type="evidence" value="ECO:0007669"/>
    <property type="project" value="UniProtKB-KW"/>
</dbReference>
<feature type="region of interest" description="Disordered" evidence="3">
    <location>
        <begin position="46"/>
        <end position="276"/>
    </location>
</feature>
<dbReference type="OrthoDB" id="983479at2759"/>
<gene>
    <name evidence="4" type="ORF">BZG36_03231</name>
</gene>
<feature type="compositionally biased region" description="Polar residues" evidence="3">
    <location>
        <begin position="262"/>
        <end position="274"/>
    </location>
</feature>
<proteinExistence type="predicted"/>
<feature type="region of interest" description="Disordered" evidence="3">
    <location>
        <begin position="1"/>
        <end position="29"/>
    </location>
</feature>
<dbReference type="GO" id="GO:0048205">
    <property type="term" value="P:COPI coating of Golgi vesicle"/>
    <property type="evidence" value="ECO:0007669"/>
    <property type="project" value="TreeGrafter"/>
</dbReference>
<dbReference type="EMBL" id="MVBO01000121">
    <property type="protein sequence ID" value="OZJ02851.1"/>
    <property type="molecule type" value="Genomic_DNA"/>
</dbReference>
<feature type="compositionally biased region" description="Low complexity" evidence="3">
    <location>
        <begin position="100"/>
        <end position="125"/>
    </location>
</feature>
<dbReference type="AlphaFoldDB" id="A0A261XWY9"/>
<evidence type="ECO:0000256" key="2">
    <source>
        <dbReference type="ARBA" id="ARBA00022833"/>
    </source>
</evidence>
<evidence type="ECO:0000313" key="4">
    <source>
        <dbReference type="EMBL" id="OZJ02851.1"/>
    </source>
</evidence>
<dbReference type="GO" id="GO:0000139">
    <property type="term" value="C:Golgi membrane"/>
    <property type="evidence" value="ECO:0007669"/>
    <property type="project" value="GOC"/>
</dbReference>
<organism evidence="4 5">
    <name type="scientific">Bifiguratus adelaidae</name>
    <dbReference type="NCBI Taxonomy" id="1938954"/>
    <lineage>
        <taxon>Eukaryota</taxon>
        <taxon>Fungi</taxon>
        <taxon>Fungi incertae sedis</taxon>
        <taxon>Mucoromycota</taxon>
        <taxon>Mucoromycotina</taxon>
        <taxon>Endogonomycetes</taxon>
        <taxon>Endogonales</taxon>
        <taxon>Endogonales incertae sedis</taxon>
        <taxon>Bifiguratus</taxon>
    </lineage>
</organism>